<dbReference type="InterPro" id="IPR001789">
    <property type="entry name" value="Sig_transdc_resp-reg_receiver"/>
</dbReference>
<name>A0ABU7TA23_9HYPH</name>
<keyword evidence="7" id="KW-1185">Reference proteome</keyword>
<keyword evidence="2" id="KW-0805">Transcription regulation</keyword>
<dbReference type="InterPro" id="IPR050595">
    <property type="entry name" value="Bact_response_regulator"/>
</dbReference>
<dbReference type="PROSITE" id="PS50110">
    <property type="entry name" value="RESPONSE_REGULATORY"/>
    <property type="match status" value="1"/>
</dbReference>
<feature type="domain" description="Response regulatory" evidence="5">
    <location>
        <begin position="15"/>
        <end position="127"/>
    </location>
</feature>
<dbReference type="Gene3D" id="3.40.50.2300">
    <property type="match status" value="1"/>
</dbReference>
<evidence type="ECO:0000256" key="3">
    <source>
        <dbReference type="ARBA" id="ARBA00023163"/>
    </source>
</evidence>
<feature type="modified residue" description="4-aspartylphosphate" evidence="4">
    <location>
        <position position="65"/>
    </location>
</feature>
<dbReference type="EMBL" id="MLBY01000004">
    <property type="protein sequence ID" value="MEE7457172.1"/>
    <property type="molecule type" value="Genomic_DNA"/>
</dbReference>
<sequence length="128" mass="13667">MAQVQAPPSVAPSAHVLVVEDDPILMMALVEFVEDAGCVAIEANTAAEAIGILETRLDIRAVLTDLDMRGSSAGMTLAAAIRHRWPPIDLLMVSSQPWDAAQVPARGLVLGKPFDRRRIVAALQKFAA</sequence>
<evidence type="ECO:0000256" key="4">
    <source>
        <dbReference type="PROSITE-ProRule" id="PRU00169"/>
    </source>
</evidence>
<reference evidence="6 7" key="1">
    <citation type="journal article" date="2012" name="Genet. Mol. Biol.">
        <title>Analysis of 16S rRNA and mxaF genes revealing insights into Methylobacterium niche-specific plant association.</title>
        <authorList>
            <person name="Dourado M.N."/>
            <person name="Andreote F.D."/>
            <person name="Dini-Andreote F."/>
            <person name="Conti R."/>
            <person name="Araujo J.M."/>
            <person name="Araujo W.L."/>
        </authorList>
    </citation>
    <scope>NUCLEOTIDE SEQUENCE [LARGE SCALE GENOMIC DNA]</scope>
    <source>
        <strain evidence="6 7">SR1.6/4</strain>
    </source>
</reference>
<dbReference type="PANTHER" id="PTHR44591">
    <property type="entry name" value="STRESS RESPONSE REGULATOR PROTEIN 1"/>
    <property type="match status" value="1"/>
</dbReference>
<dbReference type="Proteomes" id="UP001349262">
    <property type="component" value="Unassembled WGS sequence"/>
</dbReference>
<evidence type="ECO:0000313" key="7">
    <source>
        <dbReference type="Proteomes" id="UP001349262"/>
    </source>
</evidence>
<gene>
    <name evidence="6" type="ORF">MRSR164_10395</name>
</gene>
<organism evidence="6 7">
    <name type="scientific">Methylobacterium radiotolerans</name>
    <dbReference type="NCBI Taxonomy" id="31998"/>
    <lineage>
        <taxon>Bacteria</taxon>
        <taxon>Pseudomonadati</taxon>
        <taxon>Pseudomonadota</taxon>
        <taxon>Alphaproteobacteria</taxon>
        <taxon>Hyphomicrobiales</taxon>
        <taxon>Methylobacteriaceae</taxon>
        <taxon>Methylobacterium</taxon>
    </lineage>
</organism>
<evidence type="ECO:0000313" key="6">
    <source>
        <dbReference type="EMBL" id="MEE7457172.1"/>
    </source>
</evidence>
<dbReference type="InterPro" id="IPR011006">
    <property type="entry name" value="CheY-like_superfamily"/>
</dbReference>
<evidence type="ECO:0000256" key="2">
    <source>
        <dbReference type="ARBA" id="ARBA00023015"/>
    </source>
</evidence>
<evidence type="ECO:0000259" key="5">
    <source>
        <dbReference type="PROSITE" id="PS50110"/>
    </source>
</evidence>
<keyword evidence="1 4" id="KW-0597">Phosphoprotein</keyword>
<protein>
    <submittedName>
        <fullName evidence="6">Response regulator</fullName>
    </submittedName>
</protein>
<keyword evidence="3" id="KW-0804">Transcription</keyword>
<dbReference type="Pfam" id="PF00072">
    <property type="entry name" value="Response_reg"/>
    <property type="match status" value="1"/>
</dbReference>
<accession>A0ABU7TA23</accession>
<dbReference type="PANTHER" id="PTHR44591:SF3">
    <property type="entry name" value="RESPONSE REGULATORY DOMAIN-CONTAINING PROTEIN"/>
    <property type="match status" value="1"/>
</dbReference>
<dbReference type="SMART" id="SM00448">
    <property type="entry name" value="REC"/>
    <property type="match status" value="1"/>
</dbReference>
<proteinExistence type="predicted"/>
<dbReference type="SUPFAM" id="SSF52172">
    <property type="entry name" value="CheY-like"/>
    <property type="match status" value="1"/>
</dbReference>
<evidence type="ECO:0000256" key="1">
    <source>
        <dbReference type="ARBA" id="ARBA00022553"/>
    </source>
</evidence>
<comment type="caution">
    <text evidence="6">The sequence shown here is derived from an EMBL/GenBank/DDBJ whole genome shotgun (WGS) entry which is preliminary data.</text>
</comment>